<accession>A0A922HW70</accession>
<dbReference type="AlphaFoldDB" id="A0A922HW70"/>
<evidence type="ECO:0008006" key="3">
    <source>
        <dbReference type="Google" id="ProtNLM"/>
    </source>
</evidence>
<evidence type="ECO:0000313" key="2">
    <source>
        <dbReference type="Proteomes" id="UP000790347"/>
    </source>
</evidence>
<sequence>MIYVNDILIVSKNQNEIIDIVNKFKQNFEIHEFDNISKYVELIKKYNISCSASTPISNEFINDKTTNPIQRPYQATTNIWIRNLVHTHNQKTIKQIRINTTHNIKTLNNGLQNNFKSLYNTTHKN</sequence>
<proteinExistence type="predicted"/>
<dbReference type="Proteomes" id="UP000790347">
    <property type="component" value="Unassembled WGS sequence"/>
</dbReference>
<name>A0A922HW70_DERFA</name>
<gene>
    <name evidence="1" type="ORF">DERF_009180</name>
</gene>
<protein>
    <recommendedName>
        <fullName evidence="3">Reverse transcriptase domain-containing protein</fullName>
    </recommendedName>
</protein>
<reference evidence="1" key="2">
    <citation type="journal article" date="2022" name="Res Sq">
        <title>Comparative Genomics Reveals Insights into the Divergent Evolution of Astigmatic Mites and Household Pest Adaptations.</title>
        <authorList>
            <person name="Xiong Q."/>
            <person name="Wan A.T.-Y."/>
            <person name="Liu X.-Y."/>
            <person name="Fung C.S.-H."/>
            <person name="Xiao X."/>
            <person name="Malainual N."/>
            <person name="Hou J."/>
            <person name="Wang L."/>
            <person name="Wang M."/>
            <person name="Yang K."/>
            <person name="Cui Y."/>
            <person name="Leung E."/>
            <person name="Nong W."/>
            <person name="Shin S.-K."/>
            <person name="Au S."/>
            <person name="Jeong K.Y."/>
            <person name="Chew F.T."/>
            <person name="Hui J."/>
            <person name="Leung T.F."/>
            <person name="Tungtrongchitr A."/>
            <person name="Zhong N."/>
            <person name="Liu Z."/>
            <person name="Tsui S."/>
        </authorList>
    </citation>
    <scope>NUCLEOTIDE SEQUENCE</scope>
    <source>
        <strain evidence="1">Derf</strain>
        <tissue evidence="1">Whole organism</tissue>
    </source>
</reference>
<dbReference type="EMBL" id="ASGP02000004">
    <property type="protein sequence ID" value="KAH9510671.1"/>
    <property type="molecule type" value="Genomic_DNA"/>
</dbReference>
<comment type="caution">
    <text evidence="1">The sequence shown here is derived from an EMBL/GenBank/DDBJ whole genome shotgun (WGS) entry which is preliminary data.</text>
</comment>
<evidence type="ECO:0000313" key="1">
    <source>
        <dbReference type="EMBL" id="KAH9510671.1"/>
    </source>
</evidence>
<organism evidence="1 2">
    <name type="scientific">Dermatophagoides farinae</name>
    <name type="common">American house dust mite</name>
    <dbReference type="NCBI Taxonomy" id="6954"/>
    <lineage>
        <taxon>Eukaryota</taxon>
        <taxon>Metazoa</taxon>
        <taxon>Ecdysozoa</taxon>
        <taxon>Arthropoda</taxon>
        <taxon>Chelicerata</taxon>
        <taxon>Arachnida</taxon>
        <taxon>Acari</taxon>
        <taxon>Acariformes</taxon>
        <taxon>Sarcoptiformes</taxon>
        <taxon>Astigmata</taxon>
        <taxon>Psoroptidia</taxon>
        <taxon>Analgoidea</taxon>
        <taxon>Pyroglyphidae</taxon>
        <taxon>Dermatophagoidinae</taxon>
        <taxon>Dermatophagoides</taxon>
    </lineage>
</organism>
<keyword evidence="2" id="KW-1185">Reference proteome</keyword>
<reference evidence="1" key="1">
    <citation type="submission" date="2013-05" db="EMBL/GenBank/DDBJ databases">
        <authorList>
            <person name="Yim A.K.Y."/>
            <person name="Chan T.F."/>
            <person name="Ji K.M."/>
            <person name="Liu X.Y."/>
            <person name="Zhou J.W."/>
            <person name="Li R.Q."/>
            <person name="Yang K.Y."/>
            <person name="Li J."/>
            <person name="Li M."/>
            <person name="Law P.T.W."/>
            <person name="Wu Y.L."/>
            <person name="Cai Z.L."/>
            <person name="Qin H."/>
            <person name="Bao Y."/>
            <person name="Leung R.K.K."/>
            <person name="Ng P.K.S."/>
            <person name="Zou J."/>
            <person name="Zhong X.J."/>
            <person name="Ran P.X."/>
            <person name="Zhong N.S."/>
            <person name="Liu Z.G."/>
            <person name="Tsui S.K.W."/>
        </authorList>
    </citation>
    <scope>NUCLEOTIDE SEQUENCE</scope>
    <source>
        <strain evidence="1">Derf</strain>
        <tissue evidence="1">Whole organism</tissue>
    </source>
</reference>